<dbReference type="RefSeq" id="WP_230729851.1">
    <property type="nucleotide sequence ID" value="NZ_JAJNDB010000001.1"/>
</dbReference>
<organism evidence="1 2">
    <name type="scientific">Actinomycetospora endophytica</name>
    <dbReference type="NCBI Taxonomy" id="2291215"/>
    <lineage>
        <taxon>Bacteria</taxon>
        <taxon>Bacillati</taxon>
        <taxon>Actinomycetota</taxon>
        <taxon>Actinomycetes</taxon>
        <taxon>Pseudonocardiales</taxon>
        <taxon>Pseudonocardiaceae</taxon>
        <taxon>Actinomycetospora</taxon>
    </lineage>
</organism>
<comment type="caution">
    <text evidence="1">The sequence shown here is derived from an EMBL/GenBank/DDBJ whole genome shotgun (WGS) entry which is preliminary data.</text>
</comment>
<proteinExistence type="predicted"/>
<dbReference type="EMBL" id="JAJNDB010000001">
    <property type="protein sequence ID" value="MCD2192162.1"/>
    <property type="molecule type" value="Genomic_DNA"/>
</dbReference>
<name>A0ABS8P1M7_9PSEU</name>
<dbReference type="Proteomes" id="UP001199469">
    <property type="component" value="Unassembled WGS sequence"/>
</dbReference>
<protein>
    <submittedName>
        <fullName evidence="1">Uncharacterized protein</fullName>
    </submittedName>
</protein>
<accession>A0ABS8P1M7</accession>
<keyword evidence="2" id="KW-1185">Reference proteome</keyword>
<evidence type="ECO:0000313" key="2">
    <source>
        <dbReference type="Proteomes" id="UP001199469"/>
    </source>
</evidence>
<reference evidence="1 2" key="1">
    <citation type="submission" date="2021-11" db="EMBL/GenBank/DDBJ databases">
        <title>Draft genome sequence of Actinomycetospora sp. SF1 isolated from the rhizosphere soil.</title>
        <authorList>
            <person name="Duangmal K."/>
            <person name="Chantavorakit T."/>
        </authorList>
    </citation>
    <scope>NUCLEOTIDE SEQUENCE [LARGE SCALE GENOMIC DNA]</scope>
    <source>
        <strain evidence="1 2">TBRC 5722</strain>
    </source>
</reference>
<evidence type="ECO:0000313" key="1">
    <source>
        <dbReference type="EMBL" id="MCD2192162.1"/>
    </source>
</evidence>
<gene>
    <name evidence="1" type="ORF">LQ327_01980</name>
</gene>
<sequence>MAHPTYRVDFSRTDDHGHVIVGTARAGDQVTMVDDDGRSCLGTVVLHSPDCGLLLIRPETAEAEQQCPQPRASLEIA</sequence>